<sequence>MVKKHEGIVGIGGGKLVTTGVVEGMGSWNPVYGGIPVENEVGGLVTDELATHLVALWNCDPLAKYPNAIVRTFLNCGLITKGLARPMTSFVNYGRGNWFCPFNQATFDLAAASSACILAN</sequence>
<gene>
    <name evidence="1" type="ORF">L6452_35722</name>
</gene>
<keyword evidence="2" id="KW-1185">Reference proteome</keyword>
<organism evidence="1 2">
    <name type="scientific">Arctium lappa</name>
    <name type="common">Greater burdock</name>
    <name type="synonym">Lappa major</name>
    <dbReference type="NCBI Taxonomy" id="4217"/>
    <lineage>
        <taxon>Eukaryota</taxon>
        <taxon>Viridiplantae</taxon>
        <taxon>Streptophyta</taxon>
        <taxon>Embryophyta</taxon>
        <taxon>Tracheophyta</taxon>
        <taxon>Spermatophyta</taxon>
        <taxon>Magnoliopsida</taxon>
        <taxon>eudicotyledons</taxon>
        <taxon>Gunneridae</taxon>
        <taxon>Pentapetalae</taxon>
        <taxon>asterids</taxon>
        <taxon>campanulids</taxon>
        <taxon>Asterales</taxon>
        <taxon>Asteraceae</taxon>
        <taxon>Carduoideae</taxon>
        <taxon>Cardueae</taxon>
        <taxon>Arctiinae</taxon>
        <taxon>Arctium</taxon>
    </lineage>
</organism>
<accession>A0ACB8Y7R9</accession>
<reference evidence="2" key="1">
    <citation type="journal article" date="2022" name="Mol. Ecol. Resour.">
        <title>The genomes of chicory, endive, great burdock and yacon provide insights into Asteraceae palaeo-polyploidization history and plant inulin production.</title>
        <authorList>
            <person name="Fan W."/>
            <person name="Wang S."/>
            <person name="Wang H."/>
            <person name="Wang A."/>
            <person name="Jiang F."/>
            <person name="Liu H."/>
            <person name="Zhao H."/>
            <person name="Xu D."/>
            <person name="Zhang Y."/>
        </authorList>
    </citation>
    <scope>NUCLEOTIDE SEQUENCE [LARGE SCALE GENOMIC DNA]</scope>
    <source>
        <strain evidence="2">cv. Niubang</strain>
    </source>
</reference>
<evidence type="ECO:0000313" key="1">
    <source>
        <dbReference type="EMBL" id="KAI3680942.1"/>
    </source>
</evidence>
<protein>
    <submittedName>
        <fullName evidence="1">Uncharacterized protein</fullName>
    </submittedName>
</protein>
<evidence type="ECO:0000313" key="2">
    <source>
        <dbReference type="Proteomes" id="UP001055879"/>
    </source>
</evidence>
<proteinExistence type="predicted"/>
<comment type="caution">
    <text evidence="1">The sequence shown here is derived from an EMBL/GenBank/DDBJ whole genome shotgun (WGS) entry which is preliminary data.</text>
</comment>
<reference evidence="1 2" key="2">
    <citation type="journal article" date="2022" name="Mol. Ecol. Resour.">
        <title>The genomes of chicory, endive, great burdock and yacon provide insights into Asteraceae paleo-polyploidization history and plant inulin production.</title>
        <authorList>
            <person name="Fan W."/>
            <person name="Wang S."/>
            <person name="Wang H."/>
            <person name="Wang A."/>
            <person name="Jiang F."/>
            <person name="Liu H."/>
            <person name="Zhao H."/>
            <person name="Xu D."/>
            <person name="Zhang Y."/>
        </authorList>
    </citation>
    <scope>NUCLEOTIDE SEQUENCE [LARGE SCALE GENOMIC DNA]</scope>
    <source>
        <strain evidence="2">cv. Niubang</strain>
    </source>
</reference>
<name>A0ACB8Y7R9_ARCLA</name>
<dbReference type="Proteomes" id="UP001055879">
    <property type="component" value="Linkage Group LG13"/>
</dbReference>
<dbReference type="EMBL" id="CM042059">
    <property type="protein sequence ID" value="KAI3680942.1"/>
    <property type="molecule type" value="Genomic_DNA"/>
</dbReference>